<dbReference type="Pfam" id="PF00293">
    <property type="entry name" value="NUDIX"/>
    <property type="match status" value="1"/>
</dbReference>
<comment type="cofactor">
    <cofactor evidence="2">
        <name>Mg(2+)</name>
        <dbReference type="ChEBI" id="CHEBI:18420"/>
    </cofactor>
</comment>
<feature type="domain" description="Nudix hydrolase" evidence="8">
    <location>
        <begin position="54"/>
        <end position="189"/>
    </location>
</feature>
<keyword evidence="5" id="KW-0378">Hydrolase</keyword>
<proteinExistence type="inferred from homology"/>
<keyword evidence="7" id="KW-0464">Manganese</keyword>
<protein>
    <submittedName>
        <fullName evidence="9">Oidioi.mRNA.OKI2018_I69.XSR.g16245.t1.cds</fullName>
    </submittedName>
</protein>
<dbReference type="Proteomes" id="UP001158576">
    <property type="component" value="Chromosome XSR"/>
</dbReference>
<organism evidence="9 10">
    <name type="scientific">Oikopleura dioica</name>
    <name type="common">Tunicate</name>
    <dbReference type="NCBI Taxonomy" id="34765"/>
    <lineage>
        <taxon>Eukaryota</taxon>
        <taxon>Metazoa</taxon>
        <taxon>Chordata</taxon>
        <taxon>Tunicata</taxon>
        <taxon>Appendicularia</taxon>
        <taxon>Copelata</taxon>
        <taxon>Oikopleuridae</taxon>
        <taxon>Oikopleura</taxon>
    </lineage>
</organism>
<comment type="cofactor">
    <cofactor evidence="1">
        <name>Mn(2+)</name>
        <dbReference type="ChEBI" id="CHEBI:29035"/>
    </cofactor>
</comment>
<keyword evidence="4" id="KW-0479">Metal-binding</keyword>
<evidence type="ECO:0000313" key="9">
    <source>
        <dbReference type="EMBL" id="CAG5099094.1"/>
    </source>
</evidence>
<evidence type="ECO:0000313" key="10">
    <source>
        <dbReference type="Proteomes" id="UP001158576"/>
    </source>
</evidence>
<dbReference type="PROSITE" id="PS01293">
    <property type="entry name" value="NUDIX_COA"/>
    <property type="match status" value="1"/>
</dbReference>
<comment type="similarity">
    <text evidence="3">Belongs to the Nudix hydrolase family. PCD1 subfamily.</text>
</comment>
<keyword evidence="6" id="KW-0460">Magnesium</keyword>
<dbReference type="Gene3D" id="3.90.79.10">
    <property type="entry name" value="Nucleoside Triphosphate Pyrophosphohydrolase"/>
    <property type="match status" value="1"/>
</dbReference>
<dbReference type="InterPro" id="IPR000086">
    <property type="entry name" value="NUDIX_hydrolase_dom"/>
</dbReference>
<gene>
    <name evidence="9" type="ORF">OKIOD_LOCUS7803</name>
</gene>
<dbReference type="InterPro" id="IPR045121">
    <property type="entry name" value="CoAse"/>
</dbReference>
<dbReference type="SUPFAM" id="SSF55811">
    <property type="entry name" value="Nudix"/>
    <property type="match status" value="1"/>
</dbReference>
<evidence type="ECO:0000256" key="6">
    <source>
        <dbReference type="ARBA" id="ARBA00022842"/>
    </source>
</evidence>
<dbReference type="CDD" id="cd03426">
    <property type="entry name" value="NUDIX_CoAse_Nudt7"/>
    <property type="match status" value="1"/>
</dbReference>
<evidence type="ECO:0000256" key="5">
    <source>
        <dbReference type="ARBA" id="ARBA00022801"/>
    </source>
</evidence>
<evidence type="ECO:0000256" key="2">
    <source>
        <dbReference type="ARBA" id="ARBA00001946"/>
    </source>
</evidence>
<evidence type="ECO:0000256" key="1">
    <source>
        <dbReference type="ARBA" id="ARBA00001936"/>
    </source>
</evidence>
<dbReference type="PANTHER" id="PTHR12992">
    <property type="entry name" value="NUDIX HYDROLASE"/>
    <property type="match status" value="1"/>
</dbReference>
<sequence>MTILRGNSLISRARRAHSVSARSSIESIFSEQKKSRTIDILESIKVPKRMKRLKINSAVMIPLCIKDGKPSLLFTRRAFTLRSHRGEVCFPGGRLESGETTVEAALREANEEIGLDPRLVSVWGTLPGGIPDSRFKFAVQGVLVDIGSFDDLSFRKSDDEVECIFTLSLDELLESSKRTKFRFDRNSTEPSLYDYELPSYQVEPRLWGMSAMFTNFVMAIVTRGEEKYVPGRTGLKIPSFTDESDFL</sequence>
<accession>A0ABN7SJQ5</accession>
<evidence type="ECO:0000259" key="8">
    <source>
        <dbReference type="PROSITE" id="PS51462"/>
    </source>
</evidence>
<dbReference type="EMBL" id="OU015569">
    <property type="protein sequence ID" value="CAG5099094.1"/>
    <property type="molecule type" value="Genomic_DNA"/>
</dbReference>
<dbReference type="PANTHER" id="PTHR12992:SF11">
    <property type="entry name" value="MITOCHONDRIAL COENZYME A DIPHOSPHATASE NUDT8"/>
    <property type="match status" value="1"/>
</dbReference>
<dbReference type="InterPro" id="IPR020084">
    <property type="entry name" value="NUDIX_hydrolase_CS"/>
</dbReference>
<dbReference type="InterPro" id="IPR000059">
    <property type="entry name" value="NUDIX_hydrolase_NudL_CS"/>
</dbReference>
<dbReference type="InterPro" id="IPR015797">
    <property type="entry name" value="NUDIX_hydrolase-like_dom_sf"/>
</dbReference>
<evidence type="ECO:0000256" key="7">
    <source>
        <dbReference type="ARBA" id="ARBA00023211"/>
    </source>
</evidence>
<evidence type="ECO:0000256" key="4">
    <source>
        <dbReference type="ARBA" id="ARBA00022723"/>
    </source>
</evidence>
<dbReference type="PROSITE" id="PS51462">
    <property type="entry name" value="NUDIX"/>
    <property type="match status" value="1"/>
</dbReference>
<evidence type="ECO:0000256" key="3">
    <source>
        <dbReference type="ARBA" id="ARBA00006506"/>
    </source>
</evidence>
<name>A0ABN7SJQ5_OIKDI</name>
<reference evidence="9 10" key="1">
    <citation type="submission" date="2021-04" db="EMBL/GenBank/DDBJ databases">
        <authorList>
            <person name="Bliznina A."/>
        </authorList>
    </citation>
    <scope>NUCLEOTIDE SEQUENCE [LARGE SCALE GENOMIC DNA]</scope>
</reference>
<dbReference type="PROSITE" id="PS00893">
    <property type="entry name" value="NUDIX_BOX"/>
    <property type="match status" value="1"/>
</dbReference>
<keyword evidence="10" id="KW-1185">Reference proteome</keyword>